<dbReference type="Pfam" id="PF00440">
    <property type="entry name" value="TetR_N"/>
    <property type="match status" value="1"/>
</dbReference>
<evidence type="ECO:0000256" key="1">
    <source>
        <dbReference type="ARBA" id="ARBA00023015"/>
    </source>
</evidence>
<gene>
    <name evidence="6" type="ORF">SAMN05216276_100695</name>
</gene>
<dbReference type="PROSITE" id="PS50977">
    <property type="entry name" value="HTH_TETR_2"/>
    <property type="match status" value="1"/>
</dbReference>
<dbReference type="Proteomes" id="UP000198282">
    <property type="component" value="Unassembled WGS sequence"/>
</dbReference>
<feature type="DNA-binding region" description="H-T-H motif" evidence="4">
    <location>
        <begin position="36"/>
        <end position="55"/>
    </location>
</feature>
<proteinExistence type="predicted"/>
<dbReference type="InterPro" id="IPR009057">
    <property type="entry name" value="Homeodomain-like_sf"/>
</dbReference>
<dbReference type="PANTHER" id="PTHR30055">
    <property type="entry name" value="HTH-TYPE TRANSCRIPTIONAL REGULATOR RUTR"/>
    <property type="match status" value="1"/>
</dbReference>
<protein>
    <submittedName>
        <fullName evidence="6">Transcriptional regulator, TetR family</fullName>
    </submittedName>
</protein>
<keyword evidence="7" id="KW-1185">Reference proteome</keyword>
<keyword evidence="2 4" id="KW-0238">DNA-binding</keyword>
<dbReference type="SUPFAM" id="SSF46689">
    <property type="entry name" value="Homeodomain-like"/>
    <property type="match status" value="1"/>
</dbReference>
<dbReference type="AlphaFoldDB" id="A0A239CUR0"/>
<organism evidence="6 7">
    <name type="scientific">Streptosporangium subroseum</name>
    <dbReference type="NCBI Taxonomy" id="106412"/>
    <lineage>
        <taxon>Bacteria</taxon>
        <taxon>Bacillati</taxon>
        <taxon>Actinomycetota</taxon>
        <taxon>Actinomycetes</taxon>
        <taxon>Streptosporangiales</taxon>
        <taxon>Streptosporangiaceae</taxon>
        <taxon>Streptosporangium</taxon>
    </lineage>
</organism>
<evidence type="ECO:0000256" key="4">
    <source>
        <dbReference type="PROSITE-ProRule" id="PRU00335"/>
    </source>
</evidence>
<evidence type="ECO:0000259" key="5">
    <source>
        <dbReference type="PROSITE" id="PS50977"/>
    </source>
</evidence>
<evidence type="ECO:0000256" key="3">
    <source>
        <dbReference type="ARBA" id="ARBA00023163"/>
    </source>
</evidence>
<dbReference type="GO" id="GO:0003700">
    <property type="term" value="F:DNA-binding transcription factor activity"/>
    <property type="evidence" value="ECO:0007669"/>
    <property type="project" value="TreeGrafter"/>
</dbReference>
<dbReference type="PANTHER" id="PTHR30055:SF234">
    <property type="entry name" value="HTH-TYPE TRANSCRIPTIONAL REGULATOR BETI"/>
    <property type="match status" value="1"/>
</dbReference>
<name>A0A239CUR0_9ACTN</name>
<dbReference type="RefSeq" id="WP_089206636.1">
    <property type="nucleotide sequence ID" value="NZ_FZOD01000006.1"/>
</dbReference>
<sequence length="209" mass="23061">MATTKATGRRDGSGTRTEILRVALRLFTEKGFEATSTRDISEALGLTKSSLYYHFRNKEEILGSLVVERRHDLDELVEWITAQPRTPDLPLQAALRWIEGTTPERLHVMRLAQANQPIMRRLAASDQDPRAAFETVIDLLIDDDAGPQDRLLLRMTFDTASAALLASRGTGVSPDDIIETARRASLALAHAFTQANADRGRRASGASAH</sequence>
<feature type="domain" description="HTH tetR-type" evidence="5">
    <location>
        <begin position="13"/>
        <end position="73"/>
    </location>
</feature>
<keyword evidence="1" id="KW-0805">Transcription regulation</keyword>
<dbReference type="EMBL" id="FZOD01000006">
    <property type="protein sequence ID" value="SNS23850.1"/>
    <property type="molecule type" value="Genomic_DNA"/>
</dbReference>
<evidence type="ECO:0000256" key="2">
    <source>
        <dbReference type="ARBA" id="ARBA00023125"/>
    </source>
</evidence>
<evidence type="ECO:0000313" key="7">
    <source>
        <dbReference type="Proteomes" id="UP000198282"/>
    </source>
</evidence>
<dbReference type="Gene3D" id="1.10.357.10">
    <property type="entry name" value="Tetracycline Repressor, domain 2"/>
    <property type="match status" value="1"/>
</dbReference>
<reference evidence="6 7" key="1">
    <citation type="submission" date="2017-06" db="EMBL/GenBank/DDBJ databases">
        <authorList>
            <person name="Kim H.J."/>
            <person name="Triplett B.A."/>
        </authorList>
    </citation>
    <scope>NUCLEOTIDE SEQUENCE [LARGE SCALE GENOMIC DNA]</scope>
    <source>
        <strain evidence="6 7">CGMCC 4.2132</strain>
    </source>
</reference>
<accession>A0A239CUR0</accession>
<dbReference type="OrthoDB" id="3186364at2"/>
<dbReference type="InterPro" id="IPR001647">
    <property type="entry name" value="HTH_TetR"/>
</dbReference>
<evidence type="ECO:0000313" key="6">
    <source>
        <dbReference type="EMBL" id="SNS23850.1"/>
    </source>
</evidence>
<dbReference type="GO" id="GO:0000976">
    <property type="term" value="F:transcription cis-regulatory region binding"/>
    <property type="evidence" value="ECO:0007669"/>
    <property type="project" value="TreeGrafter"/>
</dbReference>
<dbReference type="PRINTS" id="PR00455">
    <property type="entry name" value="HTHTETR"/>
</dbReference>
<keyword evidence="3" id="KW-0804">Transcription</keyword>
<dbReference type="InterPro" id="IPR050109">
    <property type="entry name" value="HTH-type_TetR-like_transc_reg"/>
</dbReference>